<evidence type="ECO:0000256" key="1">
    <source>
        <dbReference type="ARBA" id="ARBA00000185"/>
    </source>
</evidence>
<dbReference type="GO" id="GO:0034335">
    <property type="term" value="F:DNA negative supercoiling activity"/>
    <property type="evidence" value="ECO:0007669"/>
    <property type="project" value="UniProtKB-ARBA"/>
</dbReference>
<comment type="caution">
    <text evidence="11">The sequence shown here is derived from an EMBL/GenBank/DDBJ whole genome shotgun (WGS) entry which is preliminary data.</text>
</comment>
<dbReference type="OrthoDB" id="9806486at2"/>
<evidence type="ECO:0000256" key="7">
    <source>
        <dbReference type="ARBA" id="ARBA00023136"/>
    </source>
</evidence>
<evidence type="ECO:0000256" key="6">
    <source>
        <dbReference type="ARBA" id="ARBA00023125"/>
    </source>
</evidence>
<dbReference type="Pfam" id="PF00521">
    <property type="entry name" value="DNA_topoisoIV"/>
    <property type="match status" value="1"/>
</dbReference>
<dbReference type="GO" id="GO:0005694">
    <property type="term" value="C:chromosome"/>
    <property type="evidence" value="ECO:0007669"/>
    <property type="project" value="InterPro"/>
</dbReference>
<dbReference type="InterPro" id="IPR002205">
    <property type="entry name" value="Topo_IIA_dom_A"/>
</dbReference>
<dbReference type="InterPro" id="IPR013760">
    <property type="entry name" value="Topo_IIA-like_dom_sf"/>
</dbReference>
<dbReference type="PANTHER" id="PTHR43493">
    <property type="entry name" value="DNA GYRASE/TOPOISOMERASE SUBUNIT A"/>
    <property type="match status" value="1"/>
</dbReference>
<organism evidence="11 12">
    <name type="scientific">Cohnella phaseoli</name>
    <dbReference type="NCBI Taxonomy" id="456490"/>
    <lineage>
        <taxon>Bacteria</taxon>
        <taxon>Bacillati</taxon>
        <taxon>Bacillota</taxon>
        <taxon>Bacilli</taxon>
        <taxon>Bacillales</taxon>
        <taxon>Paenibacillaceae</taxon>
        <taxon>Cohnella</taxon>
    </lineage>
</organism>
<dbReference type="NCBIfam" id="NF004043">
    <property type="entry name" value="PRK05560.1"/>
    <property type="match status" value="1"/>
</dbReference>
<dbReference type="GO" id="GO:0005524">
    <property type="term" value="F:ATP binding"/>
    <property type="evidence" value="ECO:0007669"/>
    <property type="project" value="InterPro"/>
</dbReference>
<gene>
    <name evidence="11" type="ORF">DFP98_1099</name>
</gene>
<evidence type="ECO:0000313" key="12">
    <source>
        <dbReference type="Proteomes" id="UP000256977"/>
    </source>
</evidence>
<dbReference type="PANTHER" id="PTHR43493:SF9">
    <property type="entry name" value="DNA TOPOISOMERASE 4 SUBUNIT A"/>
    <property type="match status" value="1"/>
</dbReference>
<dbReference type="Gene3D" id="1.10.268.10">
    <property type="entry name" value="Topoisomerase, domain 3"/>
    <property type="match status" value="1"/>
</dbReference>
<dbReference type="SUPFAM" id="SSF56719">
    <property type="entry name" value="Type II DNA topoisomerase"/>
    <property type="match status" value="1"/>
</dbReference>
<evidence type="ECO:0000256" key="9">
    <source>
        <dbReference type="PROSITE-ProRule" id="PRU01384"/>
    </source>
</evidence>
<dbReference type="EMBL" id="QRDZ01000009">
    <property type="protein sequence ID" value="RED77398.1"/>
    <property type="molecule type" value="Genomic_DNA"/>
</dbReference>
<dbReference type="FunFam" id="3.30.1360.40:FF:000002">
    <property type="entry name" value="DNA gyrase subunit A"/>
    <property type="match status" value="1"/>
</dbReference>
<dbReference type="NCBIfam" id="TIGR01063">
    <property type="entry name" value="gyrA"/>
    <property type="match status" value="1"/>
</dbReference>
<keyword evidence="8 9" id="KW-0413">Isomerase</keyword>
<dbReference type="PROSITE" id="PS52040">
    <property type="entry name" value="TOPO_IIA"/>
    <property type="match status" value="1"/>
</dbReference>
<dbReference type="Gene3D" id="2.120.10.90">
    <property type="entry name" value="DNA gyrase/topoisomerase IV, subunit A, C-terminal"/>
    <property type="match status" value="1"/>
</dbReference>
<dbReference type="CDD" id="cd00187">
    <property type="entry name" value="TOP4c"/>
    <property type="match status" value="1"/>
</dbReference>
<dbReference type="SUPFAM" id="SSF101904">
    <property type="entry name" value="GyrA/ParC C-terminal domain-like"/>
    <property type="match status" value="1"/>
</dbReference>
<dbReference type="FunFam" id="1.10.268.10:FF:000001">
    <property type="entry name" value="DNA gyrase subunit A"/>
    <property type="match status" value="1"/>
</dbReference>
<name>A0A3D9JTK9_9BACL</name>
<dbReference type="Pfam" id="PF03989">
    <property type="entry name" value="DNA_gyraseA_C"/>
    <property type="match status" value="5"/>
</dbReference>
<dbReference type="EC" id="5.6.2.2" evidence="3"/>
<dbReference type="Gene3D" id="3.90.199.10">
    <property type="entry name" value="Topoisomerase II, domain 5"/>
    <property type="match status" value="1"/>
</dbReference>
<keyword evidence="6 9" id="KW-0238">DNA-binding</keyword>
<accession>A0A3D9JTK9</accession>
<feature type="active site" description="O-(5'-phospho-DNA)-tyrosine intermediate" evidence="9">
    <location>
        <position position="121"/>
    </location>
</feature>
<keyword evidence="12" id="KW-1185">Reference proteome</keyword>
<dbReference type="GO" id="GO:0003677">
    <property type="term" value="F:DNA binding"/>
    <property type="evidence" value="ECO:0007669"/>
    <property type="project" value="UniProtKB-UniRule"/>
</dbReference>
<keyword evidence="5 9" id="KW-0799">Topoisomerase</keyword>
<dbReference type="Gene3D" id="3.30.1360.40">
    <property type="match status" value="1"/>
</dbReference>
<dbReference type="AlphaFoldDB" id="A0A3D9JTK9"/>
<dbReference type="InterPro" id="IPR006691">
    <property type="entry name" value="GyrA/parC_rep"/>
</dbReference>
<evidence type="ECO:0000256" key="4">
    <source>
        <dbReference type="ARBA" id="ARBA00022475"/>
    </source>
</evidence>
<dbReference type="GO" id="GO:0005737">
    <property type="term" value="C:cytoplasm"/>
    <property type="evidence" value="ECO:0007669"/>
    <property type="project" value="TreeGrafter"/>
</dbReference>
<dbReference type="InterPro" id="IPR050220">
    <property type="entry name" value="Type_II_DNA_Topoisomerases"/>
</dbReference>
<evidence type="ECO:0000259" key="10">
    <source>
        <dbReference type="PROSITE" id="PS52040"/>
    </source>
</evidence>
<dbReference type="FunFam" id="3.90.199.10:FF:000001">
    <property type="entry name" value="DNA gyrase subunit A"/>
    <property type="match status" value="1"/>
</dbReference>
<comment type="catalytic activity">
    <reaction evidence="1 9">
        <text>ATP-dependent breakage, passage and rejoining of double-stranded DNA.</text>
        <dbReference type="EC" id="5.6.2.2"/>
    </reaction>
</comment>
<dbReference type="GO" id="GO:0006265">
    <property type="term" value="P:DNA topological change"/>
    <property type="evidence" value="ECO:0007669"/>
    <property type="project" value="UniProtKB-UniRule"/>
</dbReference>
<dbReference type="InterPro" id="IPR005741">
    <property type="entry name" value="TopoIV_A_Gpos"/>
</dbReference>
<dbReference type="NCBIfam" id="NF004044">
    <property type="entry name" value="PRK05561.1"/>
    <property type="match status" value="1"/>
</dbReference>
<dbReference type="InterPro" id="IPR013757">
    <property type="entry name" value="Topo_IIA_A_a_sf"/>
</dbReference>
<keyword evidence="7" id="KW-0472">Membrane</keyword>
<protein>
    <recommendedName>
        <fullName evidence="3">DNA topoisomerase (ATP-hydrolyzing)</fullName>
        <ecNumber evidence="3">5.6.2.2</ecNumber>
    </recommendedName>
</protein>
<dbReference type="RefSeq" id="WP_116061022.1">
    <property type="nucleotide sequence ID" value="NZ_QRDZ01000009.1"/>
</dbReference>
<evidence type="ECO:0000256" key="5">
    <source>
        <dbReference type="ARBA" id="ARBA00023029"/>
    </source>
</evidence>
<keyword evidence="4" id="KW-1003">Cell membrane</keyword>
<proteinExistence type="inferred from homology"/>
<reference evidence="11 12" key="1">
    <citation type="submission" date="2018-07" db="EMBL/GenBank/DDBJ databases">
        <title>Genomic Encyclopedia of Type Strains, Phase III (KMG-III): the genomes of soil and plant-associated and newly described type strains.</title>
        <authorList>
            <person name="Whitman W."/>
        </authorList>
    </citation>
    <scope>NUCLEOTIDE SEQUENCE [LARGE SCALE GENOMIC DNA]</scope>
    <source>
        <strain evidence="11 12">CECT 7287</strain>
    </source>
</reference>
<dbReference type="InterPro" id="IPR013758">
    <property type="entry name" value="Topo_IIA_A/C_ab"/>
</dbReference>
<dbReference type="SMART" id="SM00434">
    <property type="entry name" value="TOP4c"/>
    <property type="match status" value="1"/>
</dbReference>
<evidence type="ECO:0000256" key="8">
    <source>
        <dbReference type="ARBA" id="ARBA00023235"/>
    </source>
</evidence>
<feature type="domain" description="Topo IIA-type catalytic" evidence="10">
    <location>
        <begin position="33"/>
        <end position="499"/>
    </location>
</feature>
<evidence type="ECO:0000313" key="11">
    <source>
        <dbReference type="EMBL" id="RED77398.1"/>
    </source>
</evidence>
<dbReference type="InterPro" id="IPR035516">
    <property type="entry name" value="Gyrase/topoIV_suA_C"/>
</dbReference>
<dbReference type="Proteomes" id="UP000256977">
    <property type="component" value="Unassembled WGS sequence"/>
</dbReference>
<sequence>MSLLENFLPAFLEEVVGDRFGRYSKYIIQDRAIPDVRDGLKPVQRRILYAMYESGNTPDKPYRKSAKTVGDVMGNYHPHGDSSIYEGMVRMAQPWKMAHMLVDGHGNWGSMDDDPPAAMRYTEARLSKISMELLRDIEKRTVLFKDNFDNTAKEPVVLPSRYPNLLVNGVSGISAGFATEIPTHNLREIIDACVAVMNKPEMTVPELMEIVKGPDFPTGGIIMGADGIREAYETGKGKIHVRSTTAIEEVRGGKQQIVITEIPYQIVKSKLVNAIDNVRMEKKVEGIAEVRDESGRNGLRIVVELKKDADAEGILAFLLKKTDLQTTYNFNMVAIVNKAPRQLGLKPILEAYIAHQKEVVTHRTQYDLEKAEDRAHVLEGLVKALNLLDQIIETIKASKNRQDAQNNLIAKFGFTERQADAILTLQLYRLTNLEITQLEKEHADTLKKIAQLRAILESPRKLMNVIKDELTEIRGKYGIDRRSVIQGEVEEIKVNLEVMVPAEDVLVTLSREGYIKRTSLLSFTRSGGELESAGVKEGDVIRWSLGVSTIDPLLLFTQKGHYYLLPVHQIPEFKWKDTGTAIVNVLPLAKDDRIVGIVHARSAELTPPSDTKDNGDSGANGPMLVFVTKRGQVKRTPLAEYATTRSMAIAACKVGDGDEIVKVLRSDNPEDLLLVTEQGMSIRFSREEVSVQGRVAGGVRGIALKDGDQLADALFVAEDEGEVLVLSDYGYAKRTLLLDYPQQGRGGKGIQTFEFKEGKRVRPNGTKLVAAFHVKEAISLLALTTSGAVSEFSSESSPIEDRRGQGKLMIPVDRGDTLAEAFVKPLSTQTQAGKTQS</sequence>
<evidence type="ECO:0000256" key="2">
    <source>
        <dbReference type="ARBA" id="ARBA00008263"/>
    </source>
</evidence>
<evidence type="ECO:0000256" key="3">
    <source>
        <dbReference type="ARBA" id="ARBA00012895"/>
    </source>
</evidence>
<dbReference type="GO" id="GO:0009330">
    <property type="term" value="C:DNA topoisomerase type II (double strand cut, ATP-hydrolyzing) complex"/>
    <property type="evidence" value="ECO:0007669"/>
    <property type="project" value="TreeGrafter"/>
</dbReference>
<dbReference type="NCBIfam" id="TIGR01061">
    <property type="entry name" value="parC_Gpos"/>
    <property type="match status" value="1"/>
</dbReference>
<comment type="similarity">
    <text evidence="2">Belongs to the type II topoisomerase GyrA/ParC subunit family.</text>
</comment>